<dbReference type="Pfam" id="PF00924">
    <property type="entry name" value="MS_channel_2nd"/>
    <property type="match status" value="1"/>
</dbReference>
<reference evidence="12 13" key="1">
    <citation type="submission" date="2013-04" db="EMBL/GenBank/DDBJ databases">
        <title>The Genome Sequence of Parabacteroides gordonii DSM 23371.</title>
        <authorList>
            <consortium name="The Broad Institute Genomics Platform"/>
            <person name="Earl A."/>
            <person name="Ward D."/>
            <person name="Feldgarden M."/>
            <person name="Gevers D."/>
            <person name="Martens E."/>
            <person name="Sakamoto M."/>
            <person name="Benno Y."/>
            <person name="Suzuki N."/>
            <person name="Matsunaga N."/>
            <person name="Koshihara K."/>
            <person name="Seki M."/>
            <person name="Komiya H."/>
            <person name="Walker B."/>
            <person name="Young S."/>
            <person name="Zeng Q."/>
            <person name="Gargeya S."/>
            <person name="Fitzgerald M."/>
            <person name="Haas B."/>
            <person name="Abouelleil A."/>
            <person name="Allen A.W."/>
            <person name="Alvarado L."/>
            <person name="Arachchi H.M."/>
            <person name="Berlin A.M."/>
            <person name="Chapman S.B."/>
            <person name="Gainer-Dewar J."/>
            <person name="Goldberg J."/>
            <person name="Griggs A."/>
            <person name="Gujja S."/>
            <person name="Hansen M."/>
            <person name="Howarth C."/>
            <person name="Imamovic A."/>
            <person name="Ireland A."/>
            <person name="Larimer J."/>
            <person name="McCowan C."/>
            <person name="Murphy C."/>
            <person name="Pearson M."/>
            <person name="Poon T.W."/>
            <person name="Priest M."/>
            <person name="Roberts A."/>
            <person name="Saif S."/>
            <person name="Shea T."/>
            <person name="Sisk P."/>
            <person name="Sykes S."/>
            <person name="Wortman J."/>
            <person name="Nusbaum C."/>
            <person name="Birren B."/>
        </authorList>
    </citation>
    <scope>NUCLEOTIDE SEQUENCE [LARGE SCALE GENOMIC DNA]</scope>
    <source>
        <strain evidence="12 13">MS-1</strain>
    </source>
</reference>
<dbReference type="GO" id="GO:0005886">
    <property type="term" value="C:plasma membrane"/>
    <property type="evidence" value="ECO:0007669"/>
    <property type="project" value="UniProtKB-SubCell"/>
</dbReference>
<keyword evidence="4 10" id="KW-0812">Transmembrane</keyword>
<keyword evidence="2" id="KW-1003">Cell membrane</keyword>
<dbReference type="Proteomes" id="UP000033035">
    <property type="component" value="Unassembled WGS sequence"/>
</dbReference>
<sequence>MSELQQWINSYLIKWGLVHDSANIWDNLVVLLLLIAITVGIDYTCRYIFLGLFKRFAKKTKNQWDDLIVERKIINKLMHLIPAILVYIMLPLALPREEMPTLLGILQMVCSIYIVAVVLRFINASLNLLLEIYNRKESMKNKPLKGFVQIIQVIVFFVGGIIIISILIGKSPATLFAGLGASAAILMLVFKDTILGFVAGIQLSANDMLRPGDWITMSKYGADGTVIEVTLNAIKVRNFDNTITTIPPYALVSDSFQNWRGMLESGGRRIKRSINIDMNSVHFCTPEMLAKFRKISLITDYVDSKQQELEKYNEEHNIDASIWVNGRRQTNLGVFRAYLVNYLKSNPNVSQTQTCMVRQLQPTEKGIPLELYFFASTTQWIPYEDIQSDVFDHLLAVVPEFGLSVFQGVSGADLHHIRIEKSDLNLSL</sequence>
<dbReference type="PATRIC" id="fig|1203610.3.peg.4113"/>
<organism evidence="12 13">
    <name type="scientific">Parabacteroides gordonii MS-1 = DSM 23371</name>
    <dbReference type="NCBI Taxonomy" id="1203610"/>
    <lineage>
        <taxon>Bacteria</taxon>
        <taxon>Pseudomonadati</taxon>
        <taxon>Bacteroidota</taxon>
        <taxon>Bacteroidia</taxon>
        <taxon>Bacteroidales</taxon>
        <taxon>Tannerellaceae</taxon>
        <taxon>Parabacteroides</taxon>
    </lineage>
</organism>
<evidence type="ECO:0000256" key="5">
    <source>
        <dbReference type="ARBA" id="ARBA00022989"/>
    </source>
</evidence>
<evidence type="ECO:0000313" key="13">
    <source>
        <dbReference type="Proteomes" id="UP000033035"/>
    </source>
</evidence>
<dbReference type="PANTHER" id="PTHR30414:SF0">
    <property type="entry name" value="MINICONDUCTANCE MECHANOSENSITIVE CHANNEL YBDG"/>
    <property type="match status" value="1"/>
</dbReference>
<keyword evidence="13" id="KW-1185">Reference proteome</keyword>
<dbReference type="InterPro" id="IPR023408">
    <property type="entry name" value="MscS_beta-dom_sf"/>
</dbReference>
<dbReference type="STRING" id="1203610.HMPREF1536_04036"/>
<evidence type="ECO:0000256" key="7">
    <source>
        <dbReference type="ARBA" id="ARBA00023136"/>
    </source>
</evidence>
<feature type="transmembrane region" description="Helical" evidence="10">
    <location>
        <begin position="105"/>
        <end position="130"/>
    </location>
</feature>
<keyword evidence="7 10" id="KW-0472">Membrane</keyword>
<evidence type="ECO:0000259" key="11">
    <source>
        <dbReference type="Pfam" id="PF00924"/>
    </source>
</evidence>
<evidence type="ECO:0000256" key="3">
    <source>
        <dbReference type="ARBA" id="ARBA00022519"/>
    </source>
</evidence>
<feature type="transmembrane region" description="Helical" evidence="10">
    <location>
        <begin position="73"/>
        <end position="93"/>
    </location>
</feature>
<dbReference type="SUPFAM" id="SSF50182">
    <property type="entry name" value="Sm-like ribonucleoproteins"/>
    <property type="match status" value="1"/>
</dbReference>
<dbReference type="GO" id="GO:0071470">
    <property type="term" value="P:cellular response to osmotic stress"/>
    <property type="evidence" value="ECO:0007669"/>
    <property type="project" value="InterPro"/>
</dbReference>
<keyword evidence="6" id="KW-0346">Stress response</keyword>
<comment type="subcellular location">
    <subcellularLocation>
        <location evidence="1">Cell inner membrane</location>
        <topology evidence="1">Multi-pass membrane protein</topology>
    </subcellularLocation>
</comment>
<dbReference type="InterPro" id="IPR030192">
    <property type="entry name" value="YbdG"/>
</dbReference>
<evidence type="ECO:0000256" key="4">
    <source>
        <dbReference type="ARBA" id="ARBA00022692"/>
    </source>
</evidence>
<evidence type="ECO:0000256" key="1">
    <source>
        <dbReference type="ARBA" id="ARBA00004429"/>
    </source>
</evidence>
<dbReference type="EMBL" id="AQHW01000020">
    <property type="protein sequence ID" value="KKB50500.1"/>
    <property type="molecule type" value="Genomic_DNA"/>
</dbReference>
<keyword evidence="3" id="KW-0997">Cell inner membrane</keyword>
<protein>
    <recommendedName>
        <fullName evidence="8">Mechanosensing system component YbdG</fullName>
    </recommendedName>
    <alternativeName>
        <fullName evidence="9">Mechanosensitive channel homolog YbdG</fullName>
    </alternativeName>
</protein>
<feature type="transmembrane region" description="Helical" evidence="10">
    <location>
        <begin position="175"/>
        <end position="201"/>
    </location>
</feature>
<evidence type="ECO:0000256" key="8">
    <source>
        <dbReference type="ARBA" id="ARBA00093630"/>
    </source>
</evidence>
<dbReference type="GO" id="GO:0008381">
    <property type="term" value="F:mechanosensitive monoatomic ion channel activity"/>
    <property type="evidence" value="ECO:0007669"/>
    <property type="project" value="InterPro"/>
</dbReference>
<accession>A0A0F5IZ66</accession>
<dbReference type="InterPro" id="IPR010920">
    <property type="entry name" value="LSM_dom_sf"/>
</dbReference>
<evidence type="ECO:0000256" key="2">
    <source>
        <dbReference type="ARBA" id="ARBA00022475"/>
    </source>
</evidence>
<dbReference type="InterPro" id="IPR006685">
    <property type="entry name" value="MscS_channel_2nd"/>
</dbReference>
<feature type="transmembrane region" description="Helical" evidence="10">
    <location>
        <begin position="150"/>
        <end position="169"/>
    </location>
</feature>
<proteinExistence type="predicted"/>
<evidence type="ECO:0000313" key="12">
    <source>
        <dbReference type="EMBL" id="KKB50500.1"/>
    </source>
</evidence>
<feature type="domain" description="Mechanosensitive ion channel MscS" evidence="11">
    <location>
        <begin position="192"/>
        <end position="260"/>
    </location>
</feature>
<evidence type="ECO:0000256" key="9">
    <source>
        <dbReference type="ARBA" id="ARBA00093659"/>
    </source>
</evidence>
<evidence type="ECO:0000256" key="10">
    <source>
        <dbReference type="SAM" id="Phobius"/>
    </source>
</evidence>
<name>A0A0F5IZ66_9BACT</name>
<keyword evidence="5 10" id="KW-1133">Transmembrane helix</keyword>
<feature type="transmembrane region" description="Helical" evidence="10">
    <location>
        <begin position="28"/>
        <end position="53"/>
    </location>
</feature>
<comment type="caution">
    <text evidence="12">The sequence shown here is derived from an EMBL/GenBank/DDBJ whole genome shotgun (WGS) entry which is preliminary data.</text>
</comment>
<evidence type="ECO:0000256" key="6">
    <source>
        <dbReference type="ARBA" id="ARBA00023016"/>
    </source>
</evidence>
<dbReference type="FunFam" id="2.30.30.60:FF:000002">
    <property type="entry name" value="Mechanosensitive ion channel family protein"/>
    <property type="match status" value="1"/>
</dbReference>
<dbReference type="HOGENOM" id="CLU_045354_1_0_10"/>
<dbReference type="Gene3D" id="2.30.30.60">
    <property type="match status" value="1"/>
</dbReference>
<dbReference type="PANTHER" id="PTHR30414">
    <property type="entry name" value="MINICONDUCTANCE MECHANOSENSITIVE CHANNEL YBDG"/>
    <property type="match status" value="1"/>
</dbReference>
<dbReference type="AlphaFoldDB" id="A0A0F5IZ66"/>
<dbReference type="RefSeq" id="WP_028729432.1">
    <property type="nucleotide sequence ID" value="NZ_KE386763.1"/>
</dbReference>
<gene>
    <name evidence="12" type="ORF">HMPREF1536_04036</name>
</gene>